<dbReference type="InterPro" id="IPR036397">
    <property type="entry name" value="RNaseH_sf"/>
</dbReference>
<dbReference type="InterPro" id="IPR038717">
    <property type="entry name" value="Tc1-like_DDE_dom"/>
</dbReference>
<comment type="caution">
    <text evidence="2">The sequence shown here is derived from an EMBL/GenBank/DDBJ whole genome shotgun (WGS) entry which is preliminary data.</text>
</comment>
<dbReference type="OrthoDB" id="165456at2"/>
<protein>
    <submittedName>
        <fullName evidence="2">Transposase</fullName>
    </submittedName>
</protein>
<reference evidence="2 3" key="1">
    <citation type="submission" date="2007-01" db="EMBL/GenBank/DDBJ databases">
        <authorList>
            <person name="Haygood M."/>
            <person name="Podell S."/>
            <person name="Anderson C."/>
            <person name="Hopkinson B."/>
            <person name="Roe K."/>
            <person name="Barbeau K."/>
            <person name="Gaasterland T."/>
            <person name="Ferriera S."/>
            <person name="Johnson J."/>
            <person name="Kravitz S."/>
            <person name="Beeson K."/>
            <person name="Sutton G."/>
            <person name="Rogers Y.-H."/>
            <person name="Friedman R."/>
            <person name="Frazier M."/>
            <person name="Venter J.C."/>
        </authorList>
    </citation>
    <scope>NUCLEOTIDE SEQUENCE [LARGE SCALE GENOMIC DNA]</scope>
    <source>
        <strain evidence="2 3">ATCC 23134</strain>
    </source>
</reference>
<accession>A1ZCS5</accession>
<feature type="domain" description="Tc1-like transposase DDE" evidence="1">
    <location>
        <begin position="7"/>
        <end position="124"/>
    </location>
</feature>
<name>A1ZCS5_MICM2</name>
<dbReference type="RefSeq" id="WP_002693040.1">
    <property type="nucleotide sequence ID" value="NZ_AAWS01000001.1"/>
</dbReference>
<dbReference type="Proteomes" id="UP000004095">
    <property type="component" value="Unassembled WGS sequence"/>
</dbReference>
<evidence type="ECO:0000313" key="2">
    <source>
        <dbReference type="EMBL" id="EAY32077.1"/>
    </source>
</evidence>
<dbReference type="GO" id="GO:0003676">
    <property type="term" value="F:nucleic acid binding"/>
    <property type="evidence" value="ECO:0007669"/>
    <property type="project" value="InterPro"/>
</dbReference>
<evidence type="ECO:0000259" key="1">
    <source>
        <dbReference type="Pfam" id="PF13358"/>
    </source>
</evidence>
<sequence>MEKSLNDTRNEQDFLSFIKVLIEKYPVNDDITIIADNLNTHMFASLVKWVAKQIDFQGDLGEKRGGGILKSMVSRKAFLENKSHRIRFVFTPRHCSWLNPIENWFSKIQRQLISRTSFTSKSMLIVTIERYINCYNQHWLKPLKWKFKGFIKEKEINIILT</sequence>
<gene>
    <name evidence="2" type="ORF">M23134_02106</name>
</gene>
<dbReference type="eggNOG" id="COG3335">
    <property type="taxonomic scope" value="Bacteria"/>
</dbReference>
<dbReference type="Pfam" id="PF13358">
    <property type="entry name" value="DDE_3"/>
    <property type="match status" value="1"/>
</dbReference>
<evidence type="ECO:0000313" key="3">
    <source>
        <dbReference type="Proteomes" id="UP000004095"/>
    </source>
</evidence>
<organism evidence="2 3">
    <name type="scientific">Microscilla marina ATCC 23134</name>
    <dbReference type="NCBI Taxonomy" id="313606"/>
    <lineage>
        <taxon>Bacteria</taxon>
        <taxon>Pseudomonadati</taxon>
        <taxon>Bacteroidota</taxon>
        <taxon>Cytophagia</taxon>
        <taxon>Cytophagales</taxon>
        <taxon>Microscillaceae</taxon>
        <taxon>Microscilla</taxon>
    </lineage>
</organism>
<dbReference type="EMBL" id="AAWS01000001">
    <property type="protein sequence ID" value="EAY32077.1"/>
    <property type="molecule type" value="Genomic_DNA"/>
</dbReference>
<dbReference type="AlphaFoldDB" id="A1ZCS5"/>
<dbReference type="Gene3D" id="3.30.420.10">
    <property type="entry name" value="Ribonuclease H-like superfamily/Ribonuclease H"/>
    <property type="match status" value="1"/>
</dbReference>
<proteinExistence type="predicted"/>
<keyword evidence="3" id="KW-1185">Reference proteome</keyword>